<dbReference type="AlphaFoldDB" id="A0A254N7X1"/>
<dbReference type="SUPFAM" id="SSF64438">
    <property type="entry name" value="CNF1/YfiH-like putative cysteine hydrolases"/>
    <property type="match status" value="1"/>
</dbReference>
<dbReference type="CDD" id="cd16352">
    <property type="entry name" value="CheD"/>
    <property type="match status" value="1"/>
</dbReference>
<evidence type="ECO:0000256" key="1">
    <source>
        <dbReference type="ARBA" id="ARBA00022500"/>
    </source>
</evidence>
<organism evidence="4 5">
    <name type="scientific">Roseateles puraquae</name>
    <dbReference type="NCBI Taxonomy" id="431059"/>
    <lineage>
        <taxon>Bacteria</taxon>
        <taxon>Pseudomonadati</taxon>
        <taxon>Pseudomonadota</taxon>
        <taxon>Betaproteobacteria</taxon>
        <taxon>Burkholderiales</taxon>
        <taxon>Sphaerotilaceae</taxon>
        <taxon>Roseateles</taxon>
    </lineage>
</organism>
<dbReference type="InterPro" id="IPR011324">
    <property type="entry name" value="Cytotoxic_necrot_fac-like_cat"/>
</dbReference>
<dbReference type="PANTHER" id="PTHR35147:SF1">
    <property type="entry name" value="CHEMORECEPTOR GLUTAMINE DEAMIDASE CHED-RELATED"/>
    <property type="match status" value="1"/>
</dbReference>
<dbReference type="PANTHER" id="PTHR35147">
    <property type="entry name" value="CHEMORECEPTOR GLUTAMINE DEAMIDASE CHED-RELATED"/>
    <property type="match status" value="1"/>
</dbReference>
<dbReference type="GO" id="GO:0050568">
    <property type="term" value="F:protein-glutamine glutaminase activity"/>
    <property type="evidence" value="ECO:0007669"/>
    <property type="project" value="InterPro"/>
</dbReference>
<dbReference type="InterPro" id="IPR038592">
    <property type="entry name" value="CheD-like_sf"/>
</dbReference>
<gene>
    <name evidence="4" type="ORF">CDO81_10330</name>
</gene>
<dbReference type="InterPro" id="IPR005659">
    <property type="entry name" value="Chemorcpt_Glu_NH3ase_CheD"/>
</dbReference>
<dbReference type="GO" id="GO:0006935">
    <property type="term" value="P:chemotaxis"/>
    <property type="evidence" value="ECO:0007669"/>
    <property type="project" value="UniProtKB-KW"/>
</dbReference>
<evidence type="ECO:0000256" key="3">
    <source>
        <dbReference type="SAM" id="MobiDB-lite"/>
    </source>
</evidence>
<accession>A0A254N7X1</accession>
<keyword evidence="1" id="KW-0145">Chemotaxis</keyword>
<dbReference type="EMBL" id="NISI01000003">
    <property type="protein sequence ID" value="OWR04109.1"/>
    <property type="molecule type" value="Genomic_DNA"/>
</dbReference>
<evidence type="ECO:0000256" key="2">
    <source>
        <dbReference type="ARBA" id="ARBA00022801"/>
    </source>
</evidence>
<dbReference type="RefSeq" id="WP_088483129.1">
    <property type="nucleotide sequence ID" value="NZ_JBCNLH010000001.1"/>
</dbReference>
<protein>
    <submittedName>
        <fullName evidence="4">Chemotaxis protein CheD</fullName>
    </submittedName>
</protein>
<evidence type="ECO:0000313" key="5">
    <source>
        <dbReference type="Proteomes" id="UP000197446"/>
    </source>
</evidence>
<sequence length="186" mass="19749">MNAPLFPLRRLTLHPGDVACVDRGERLDTLLGSCVAILLTDPQRSVGAMCHVVHAGAPQGLPTRDTAYGDAALAEMIRLLRLRGIDPQQCLAWVYGGGNMFPARFGQTAADGHVGAANFEWALGALHQAGIRVLGVALGGHAYRKLRWTVGPEAPEVETVSMTRPPVPPAREGTAIEAPKPVHARG</sequence>
<proteinExistence type="predicted"/>
<dbReference type="Pfam" id="PF03975">
    <property type="entry name" value="CheD"/>
    <property type="match status" value="1"/>
</dbReference>
<reference evidence="4 5" key="1">
    <citation type="journal article" date="2007" name="Int. J. Syst. Evol. Microbiol.">
        <title>Description of Pelomonas aquatica sp. nov. and Pelomonas puraquae sp. nov., isolated from industrial and haemodialysis water.</title>
        <authorList>
            <person name="Gomila M."/>
            <person name="Bowien B."/>
            <person name="Falsen E."/>
            <person name="Moore E.R."/>
            <person name="Lalucat J."/>
        </authorList>
    </citation>
    <scope>NUCLEOTIDE SEQUENCE [LARGE SCALE GENOMIC DNA]</scope>
    <source>
        <strain evidence="4 5">CCUG 52769</strain>
    </source>
</reference>
<comment type="caution">
    <text evidence="4">The sequence shown here is derived from an EMBL/GenBank/DDBJ whole genome shotgun (WGS) entry which is preliminary data.</text>
</comment>
<dbReference type="Gene3D" id="3.30.1330.200">
    <property type="match status" value="1"/>
</dbReference>
<feature type="region of interest" description="Disordered" evidence="3">
    <location>
        <begin position="159"/>
        <end position="186"/>
    </location>
</feature>
<keyword evidence="2" id="KW-0378">Hydrolase</keyword>
<dbReference type="OrthoDB" id="9807202at2"/>
<name>A0A254N7X1_9BURK</name>
<dbReference type="Proteomes" id="UP000197446">
    <property type="component" value="Unassembled WGS sequence"/>
</dbReference>
<keyword evidence="5" id="KW-1185">Reference proteome</keyword>
<evidence type="ECO:0000313" key="4">
    <source>
        <dbReference type="EMBL" id="OWR04109.1"/>
    </source>
</evidence>